<name>A0A915I1I5_ROMCU</name>
<keyword evidence="1" id="KW-1185">Reference proteome</keyword>
<protein>
    <submittedName>
        <fullName evidence="2">Uncharacterized protein</fullName>
    </submittedName>
</protein>
<sequence>MSTSAAADSAQTVISHHHVIERHPAAAAPKPQHHSETPIAVKLESHNPKFQKPSILKSFYDSGHKSSSLCQKYAKWHFYLDETGDESVVPKRWRLFSEKMAAQSRSSAINDAISREIILNAVFMCFLYHITFR</sequence>
<dbReference type="Proteomes" id="UP000887565">
    <property type="component" value="Unplaced"/>
</dbReference>
<proteinExistence type="predicted"/>
<dbReference type="AlphaFoldDB" id="A0A915I1I5"/>
<accession>A0A915I1I5</accession>
<organism evidence="1 2">
    <name type="scientific">Romanomermis culicivorax</name>
    <name type="common">Nematode worm</name>
    <dbReference type="NCBI Taxonomy" id="13658"/>
    <lineage>
        <taxon>Eukaryota</taxon>
        <taxon>Metazoa</taxon>
        <taxon>Ecdysozoa</taxon>
        <taxon>Nematoda</taxon>
        <taxon>Enoplea</taxon>
        <taxon>Dorylaimia</taxon>
        <taxon>Mermithida</taxon>
        <taxon>Mermithoidea</taxon>
        <taxon>Mermithidae</taxon>
        <taxon>Romanomermis</taxon>
    </lineage>
</organism>
<evidence type="ECO:0000313" key="1">
    <source>
        <dbReference type="Proteomes" id="UP000887565"/>
    </source>
</evidence>
<dbReference type="WBParaSite" id="nRc.2.0.1.t07685-RA">
    <property type="protein sequence ID" value="nRc.2.0.1.t07685-RA"/>
    <property type="gene ID" value="nRc.2.0.1.g07685"/>
</dbReference>
<evidence type="ECO:0000313" key="2">
    <source>
        <dbReference type="WBParaSite" id="nRc.2.0.1.t07685-RA"/>
    </source>
</evidence>
<reference evidence="2" key="1">
    <citation type="submission" date="2022-11" db="UniProtKB">
        <authorList>
            <consortium name="WormBaseParasite"/>
        </authorList>
    </citation>
    <scope>IDENTIFICATION</scope>
</reference>